<accession>A0AAN9AFY4</accession>
<feature type="transmembrane region" description="Helical" evidence="2">
    <location>
        <begin position="374"/>
        <end position="395"/>
    </location>
</feature>
<reference evidence="3 4" key="1">
    <citation type="submission" date="2023-11" db="EMBL/GenBank/DDBJ databases">
        <title>Halocaridina rubra genome assembly.</title>
        <authorList>
            <person name="Smith C."/>
        </authorList>
    </citation>
    <scope>NUCLEOTIDE SEQUENCE [LARGE SCALE GENOMIC DNA]</scope>
    <source>
        <strain evidence="3">EP-1</strain>
        <tissue evidence="3">Whole</tissue>
    </source>
</reference>
<feature type="region of interest" description="Disordered" evidence="1">
    <location>
        <begin position="203"/>
        <end position="252"/>
    </location>
</feature>
<name>A0AAN9AFY4_HALRR</name>
<evidence type="ECO:0000313" key="4">
    <source>
        <dbReference type="Proteomes" id="UP001381693"/>
    </source>
</evidence>
<keyword evidence="2" id="KW-1133">Transmembrane helix</keyword>
<organism evidence="3 4">
    <name type="scientific">Halocaridina rubra</name>
    <name type="common">Hawaiian red shrimp</name>
    <dbReference type="NCBI Taxonomy" id="373956"/>
    <lineage>
        <taxon>Eukaryota</taxon>
        <taxon>Metazoa</taxon>
        <taxon>Ecdysozoa</taxon>
        <taxon>Arthropoda</taxon>
        <taxon>Crustacea</taxon>
        <taxon>Multicrustacea</taxon>
        <taxon>Malacostraca</taxon>
        <taxon>Eumalacostraca</taxon>
        <taxon>Eucarida</taxon>
        <taxon>Decapoda</taxon>
        <taxon>Pleocyemata</taxon>
        <taxon>Caridea</taxon>
        <taxon>Atyoidea</taxon>
        <taxon>Atyidae</taxon>
        <taxon>Halocaridina</taxon>
    </lineage>
</organism>
<proteinExistence type="predicted"/>
<evidence type="ECO:0000256" key="2">
    <source>
        <dbReference type="SAM" id="Phobius"/>
    </source>
</evidence>
<comment type="caution">
    <text evidence="3">The sequence shown here is derived from an EMBL/GenBank/DDBJ whole genome shotgun (WGS) entry which is preliminary data.</text>
</comment>
<sequence>MAALRLALAHTYENQPTSNMWYAHNYAQRRTHARNYNRHHYLNDYAHNVNTEYAHTAPPPPPPPPVPPTQAAVYALNPYHMCQDRQSIEQAAVHSAHSSHINPNTEFTRTAYRDYVNEYSQLNTSVLTHPPHMGVSQQPSRNTHTSSSNQRRISNTQSGSHTLSYSTNQRRGLGDTQNIASHIGDVDLNQYAHSARTYAHDCHYGRDQTSGRTSRHHAQEQNAPVHSYSREQTSVSGRGRHHSTYDEDRRTHSRGQDVYALYPDFTQSSEDDDIVLEDDIRVDLPYTHFNCRGRSAREEYSQGRTEHIIRRFEDPPEPCVTEDLSTVGLSYQQRADVCTTQGHPTPTGMSGSDVDGVSDGRAGLLIGEGLVREWVRAVGVVAASGTLVTLVVLGFG</sequence>
<evidence type="ECO:0000256" key="1">
    <source>
        <dbReference type="SAM" id="MobiDB-lite"/>
    </source>
</evidence>
<protein>
    <submittedName>
        <fullName evidence="3">Uncharacterized protein</fullName>
    </submittedName>
</protein>
<keyword evidence="2" id="KW-0812">Transmembrane</keyword>
<feature type="compositionally biased region" description="Polar residues" evidence="1">
    <location>
        <begin position="220"/>
        <end position="236"/>
    </location>
</feature>
<dbReference type="EMBL" id="JAXCGZ010001037">
    <property type="protein sequence ID" value="KAK7085402.1"/>
    <property type="molecule type" value="Genomic_DNA"/>
</dbReference>
<keyword evidence="2" id="KW-0472">Membrane</keyword>
<gene>
    <name evidence="3" type="ORF">SK128_017134</name>
</gene>
<keyword evidence="4" id="KW-1185">Reference proteome</keyword>
<feature type="region of interest" description="Disordered" evidence="1">
    <location>
        <begin position="126"/>
        <end position="175"/>
    </location>
</feature>
<feature type="compositionally biased region" description="Polar residues" evidence="1">
    <location>
        <begin position="135"/>
        <end position="175"/>
    </location>
</feature>
<dbReference type="Proteomes" id="UP001381693">
    <property type="component" value="Unassembled WGS sequence"/>
</dbReference>
<feature type="non-terminal residue" evidence="3">
    <location>
        <position position="396"/>
    </location>
</feature>
<evidence type="ECO:0000313" key="3">
    <source>
        <dbReference type="EMBL" id="KAK7085402.1"/>
    </source>
</evidence>
<dbReference type="AlphaFoldDB" id="A0AAN9AFY4"/>